<feature type="domain" description="GHMP kinase C-terminal" evidence="8">
    <location>
        <begin position="272"/>
        <end position="341"/>
    </location>
</feature>
<evidence type="ECO:0000256" key="6">
    <source>
        <dbReference type="ARBA" id="ARBA00022840"/>
    </source>
</evidence>
<dbReference type="Pfam" id="PF08544">
    <property type="entry name" value="GHMP_kinases_C"/>
    <property type="match status" value="1"/>
</dbReference>
<gene>
    <name evidence="9" type="ORF">G6R29_05605</name>
</gene>
<dbReference type="Pfam" id="PF00288">
    <property type="entry name" value="GHMP_kinases_N"/>
    <property type="match status" value="1"/>
</dbReference>
<dbReference type="InterPro" id="IPR013750">
    <property type="entry name" value="GHMP_kinase_C_dom"/>
</dbReference>
<keyword evidence="4" id="KW-0547">Nucleotide-binding</keyword>
<keyword evidence="10" id="KW-1185">Reference proteome</keyword>
<evidence type="ECO:0000256" key="5">
    <source>
        <dbReference type="ARBA" id="ARBA00022777"/>
    </source>
</evidence>
<dbReference type="InterPro" id="IPR036554">
    <property type="entry name" value="GHMP_kinase_C_sf"/>
</dbReference>
<dbReference type="Gene3D" id="3.30.70.890">
    <property type="entry name" value="GHMP kinase, C-terminal domain"/>
    <property type="match status" value="1"/>
</dbReference>
<dbReference type="Gene3D" id="3.30.230.10">
    <property type="match status" value="1"/>
</dbReference>
<dbReference type="InterPro" id="IPR020568">
    <property type="entry name" value="Ribosomal_Su5_D2-typ_SF"/>
</dbReference>
<reference evidence="9 10" key="1">
    <citation type="submission" date="2020-02" db="EMBL/GenBank/DDBJ databases">
        <title>Fructobacillus sp. isolated from paper mulberry of Taiwan.</title>
        <authorList>
            <person name="Lin S.-T."/>
        </authorList>
    </citation>
    <scope>NUCLEOTIDE SEQUENCE [LARGE SCALE GENOMIC DNA]</scope>
    <source>
        <strain evidence="9 10">M2-14</strain>
    </source>
</reference>
<dbReference type="SUPFAM" id="SSF55060">
    <property type="entry name" value="GHMP Kinase, C-terminal domain"/>
    <property type="match status" value="1"/>
</dbReference>
<dbReference type="InterPro" id="IPR035102">
    <property type="entry name" value="Phosphomevalonate_kinase"/>
</dbReference>
<feature type="domain" description="GHMP kinase N-terminal" evidence="7">
    <location>
        <begin position="99"/>
        <end position="191"/>
    </location>
</feature>
<comment type="pathway">
    <text evidence="1">Isoprenoid biosynthesis; isopentenyl diphosphate biosynthesis via mevalonate pathway; isopentenyl diphosphate from (R)-mevalonate: step 2/3.</text>
</comment>
<dbReference type="PANTHER" id="PTHR31814">
    <property type="match status" value="1"/>
</dbReference>
<evidence type="ECO:0000256" key="2">
    <source>
        <dbReference type="ARBA" id="ARBA00012958"/>
    </source>
</evidence>
<dbReference type="RefSeq" id="WP_213809377.1">
    <property type="nucleotide sequence ID" value="NZ_JAAMFK010000007.1"/>
</dbReference>
<dbReference type="PANTHER" id="PTHR31814:SF2">
    <property type="entry name" value="PHOSPHOMEVALONATE KINASE"/>
    <property type="match status" value="1"/>
</dbReference>
<evidence type="ECO:0000256" key="1">
    <source>
        <dbReference type="ARBA" id="ARBA00005017"/>
    </source>
</evidence>
<evidence type="ECO:0000256" key="4">
    <source>
        <dbReference type="ARBA" id="ARBA00022741"/>
    </source>
</evidence>
<organism evidence="9 10">
    <name type="scientific">Fructobacillus broussonetiae</name>
    <dbReference type="NCBI Taxonomy" id="2713173"/>
    <lineage>
        <taxon>Bacteria</taxon>
        <taxon>Bacillati</taxon>
        <taxon>Bacillota</taxon>
        <taxon>Bacilli</taxon>
        <taxon>Lactobacillales</taxon>
        <taxon>Lactobacillaceae</taxon>
        <taxon>Fructobacillus</taxon>
    </lineage>
</organism>
<dbReference type="PRINTS" id="PR00959">
    <property type="entry name" value="MEVGALKINASE"/>
</dbReference>
<dbReference type="EMBL" id="JAAMFK010000007">
    <property type="protein sequence ID" value="MBS9339095.1"/>
    <property type="molecule type" value="Genomic_DNA"/>
</dbReference>
<dbReference type="EC" id="2.7.4.2" evidence="2"/>
<name>A0ABS5R2B4_9LACO</name>
<comment type="caution">
    <text evidence="9">The sequence shown here is derived from an EMBL/GenBank/DDBJ whole genome shotgun (WGS) entry which is preliminary data.</text>
</comment>
<accession>A0ABS5R2B4</accession>
<keyword evidence="5" id="KW-0418">Kinase</keyword>
<keyword evidence="6" id="KW-0067">ATP-binding</keyword>
<proteinExistence type="predicted"/>
<evidence type="ECO:0000313" key="10">
    <source>
        <dbReference type="Proteomes" id="UP001519504"/>
    </source>
</evidence>
<keyword evidence="3" id="KW-0808">Transferase</keyword>
<sequence>MNKIVKLTIPGKLFLAGEYAVTTPGQPALIAAVDHGMTIEGTLKIPVPTTPASKVRPEPGPLGTVSIHSEQFEEPLQERFQTIASWSTEDIKESTWAFVKAALAIVVAEHPAWFKEEPTVELRIHSEMKTAEGKLGLGSSAAVTVAVVFALHRLFEGDKADKMTIFKEAAFAHFLVQASGSLGDIATSSHTGLIYYQAPAWIKKVNPRDMSVSDFRSLDWTNMAVKRLNWPANWQLHILATKEPASTKKALAKKLNRSELLPQSANAVQRAKSAFEQTDYQALKQALAKNQMALIEALPAEYLTARLTAFIELMNDFNLAGKVSGAGFGDNGFWLTQSPLTEEQESKVQEAGLSQIQTTIFED</sequence>
<evidence type="ECO:0000313" key="9">
    <source>
        <dbReference type="EMBL" id="MBS9339095.1"/>
    </source>
</evidence>
<evidence type="ECO:0000256" key="3">
    <source>
        <dbReference type="ARBA" id="ARBA00022679"/>
    </source>
</evidence>
<evidence type="ECO:0000259" key="8">
    <source>
        <dbReference type="Pfam" id="PF08544"/>
    </source>
</evidence>
<dbReference type="InterPro" id="IPR014721">
    <property type="entry name" value="Ribsml_uS5_D2-typ_fold_subgr"/>
</dbReference>
<protein>
    <recommendedName>
        <fullName evidence="2">phosphomevalonate kinase</fullName>
        <ecNumber evidence="2">2.7.4.2</ecNumber>
    </recommendedName>
</protein>
<dbReference type="Proteomes" id="UP001519504">
    <property type="component" value="Unassembled WGS sequence"/>
</dbReference>
<dbReference type="InterPro" id="IPR006204">
    <property type="entry name" value="GHMP_kinase_N_dom"/>
</dbReference>
<evidence type="ECO:0000259" key="7">
    <source>
        <dbReference type="Pfam" id="PF00288"/>
    </source>
</evidence>
<dbReference type="SUPFAM" id="SSF54211">
    <property type="entry name" value="Ribosomal protein S5 domain 2-like"/>
    <property type="match status" value="1"/>
</dbReference>